<keyword evidence="3" id="KW-1185">Reference proteome</keyword>
<organism evidence="2 3">
    <name type="scientific">Dichotomicrobium thermohalophilum</name>
    <dbReference type="NCBI Taxonomy" id="933063"/>
    <lineage>
        <taxon>Bacteria</taxon>
        <taxon>Pseudomonadati</taxon>
        <taxon>Pseudomonadota</taxon>
        <taxon>Alphaproteobacteria</taxon>
        <taxon>Hyphomicrobiales</taxon>
        <taxon>Hyphomicrobiaceae</taxon>
        <taxon>Dichotomicrobium</taxon>
    </lineage>
</organism>
<evidence type="ECO:0000313" key="3">
    <source>
        <dbReference type="Proteomes" id="UP000266273"/>
    </source>
</evidence>
<dbReference type="AlphaFoldDB" id="A0A397Q357"/>
<accession>A0A397Q357</accession>
<sequence length="228" mass="23782">MTMLAFDTSMAACSAAVWRDGVVARRFQAMSRGHAEALFPMIREVMTEAGVSFADLHAIAVTRGPGSFTGVRVGVAAARGLALAADKPVIAATSLEVIAHGAASRLTPEQAREPFVVAMDARRGELYCQQFAGGRAVSDAQALSPEDCARTMPHEDCVAVGSGAPFLAQAAGPDRRVIALQPDILPDAADLAAICADRAPETSPLSPLYLRAPDAKPQDGFAVARLGR</sequence>
<name>A0A397Q357_9HYPH</name>
<dbReference type="Pfam" id="PF00814">
    <property type="entry name" value="TsaD"/>
    <property type="match status" value="1"/>
</dbReference>
<comment type="caution">
    <text evidence="2">The sequence shown here is derived from an EMBL/GenBank/DDBJ whole genome shotgun (WGS) entry which is preliminary data.</text>
</comment>
<dbReference type="InterPro" id="IPR022496">
    <property type="entry name" value="T6A_TsaB"/>
</dbReference>
<dbReference type="Gene3D" id="3.30.420.40">
    <property type="match status" value="2"/>
</dbReference>
<dbReference type="GO" id="GO:0002949">
    <property type="term" value="P:tRNA threonylcarbamoyladenosine modification"/>
    <property type="evidence" value="ECO:0007669"/>
    <property type="project" value="InterPro"/>
</dbReference>
<reference evidence="2 3" key="1">
    <citation type="submission" date="2018-08" db="EMBL/GenBank/DDBJ databases">
        <title>Genomic Encyclopedia of Archaeal and Bacterial Type Strains, Phase II (KMG-II): from individual species to whole genera.</title>
        <authorList>
            <person name="Goeker M."/>
        </authorList>
    </citation>
    <scope>NUCLEOTIDE SEQUENCE [LARGE SCALE GENOMIC DNA]</scope>
    <source>
        <strain evidence="2 3">DSM 5002</strain>
    </source>
</reference>
<evidence type="ECO:0000259" key="1">
    <source>
        <dbReference type="Pfam" id="PF00814"/>
    </source>
</evidence>
<dbReference type="RefSeq" id="WP_119060274.1">
    <property type="nucleotide sequence ID" value="NZ_QXDF01000001.1"/>
</dbReference>
<dbReference type="SUPFAM" id="SSF53067">
    <property type="entry name" value="Actin-like ATPase domain"/>
    <property type="match status" value="2"/>
</dbReference>
<gene>
    <name evidence="2" type="ORF">BXY53_0425</name>
</gene>
<proteinExistence type="predicted"/>
<dbReference type="CDD" id="cd24032">
    <property type="entry name" value="ASKHA_NBD_TsaB"/>
    <property type="match status" value="1"/>
</dbReference>
<dbReference type="PANTHER" id="PTHR11735:SF11">
    <property type="entry name" value="TRNA THREONYLCARBAMOYLADENOSINE BIOSYNTHESIS PROTEIN TSAB"/>
    <property type="match status" value="1"/>
</dbReference>
<dbReference type="PANTHER" id="PTHR11735">
    <property type="entry name" value="TRNA N6-ADENOSINE THREONYLCARBAMOYLTRANSFERASE"/>
    <property type="match status" value="1"/>
</dbReference>
<dbReference type="GO" id="GO:0005829">
    <property type="term" value="C:cytosol"/>
    <property type="evidence" value="ECO:0007669"/>
    <property type="project" value="TreeGrafter"/>
</dbReference>
<dbReference type="NCBIfam" id="TIGR03725">
    <property type="entry name" value="T6A_YeaZ"/>
    <property type="match status" value="1"/>
</dbReference>
<dbReference type="OrthoDB" id="9809995at2"/>
<feature type="domain" description="Gcp-like" evidence="1">
    <location>
        <begin position="30"/>
        <end position="134"/>
    </location>
</feature>
<dbReference type="EMBL" id="QXDF01000001">
    <property type="protein sequence ID" value="RIA55363.1"/>
    <property type="molecule type" value="Genomic_DNA"/>
</dbReference>
<dbReference type="InterPro" id="IPR000905">
    <property type="entry name" value="Gcp-like_dom"/>
</dbReference>
<dbReference type="Proteomes" id="UP000266273">
    <property type="component" value="Unassembled WGS sequence"/>
</dbReference>
<dbReference type="InterPro" id="IPR043129">
    <property type="entry name" value="ATPase_NBD"/>
</dbReference>
<protein>
    <submittedName>
        <fullName evidence="2">tRNA threonylcarbamoyladenosine biosynthesis protein TsaB</fullName>
    </submittedName>
</protein>
<evidence type="ECO:0000313" key="2">
    <source>
        <dbReference type="EMBL" id="RIA55363.1"/>
    </source>
</evidence>